<evidence type="ECO:0000313" key="3">
    <source>
        <dbReference type="Proteomes" id="UP001175226"/>
    </source>
</evidence>
<proteinExistence type="predicted"/>
<accession>A0AA39MCG4</accession>
<name>A0AA39MCG4_9AGAR</name>
<comment type="caution">
    <text evidence="2">The sequence shown here is derived from an EMBL/GenBank/DDBJ whole genome shotgun (WGS) entry which is preliminary data.</text>
</comment>
<evidence type="ECO:0000313" key="2">
    <source>
        <dbReference type="EMBL" id="KAK0429706.1"/>
    </source>
</evidence>
<dbReference type="Proteomes" id="UP001175226">
    <property type="component" value="Unassembled WGS sequence"/>
</dbReference>
<dbReference type="EMBL" id="JAUEPT010000216">
    <property type="protein sequence ID" value="KAK0429706.1"/>
    <property type="molecule type" value="Genomic_DNA"/>
</dbReference>
<sequence length="225" mass="25723">MSSSIEYCCSVTPKPYKAALMPAEITVVYKVLVNKWAFIEKKYVETMERHKEWKVVETKKACEEKLRMSWELKQQEEATEEKKQDDLKKKEEEKDATKKLRKKQKKKEKAVKAIGSGKGGETAAAVELLREERRTDADTKGEQSEALKEKVLQKLKEKQDGKQKTMELTVSTVKKNKKRKRATKSVSVVESDVKEVPGSSEKVKAKISGPMEGEGEFGVNSKWFF</sequence>
<feature type="region of interest" description="Disordered" evidence="1">
    <location>
        <begin position="73"/>
        <end position="116"/>
    </location>
</feature>
<reference evidence="2" key="1">
    <citation type="submission" date="2023-06" db="EMBL/GenBank/DDBJ databases">
        <authorList>
            <consortium name="Lawrence Berkeley National Laboratory"/>
            <person name="Ahrendt S."/>
            <person name="Sahu N."/>
            <person name="Indic B."/>
            <person name="Wong-Bajracharya J."/>
            <person name="Merenyi Z."/>
            <person name="Ke H.-M."/>
            <person name="Monk M."/>
            <person name="Kocsube S."/>
            <person name="Drula E."/>
            <person name="Lipzen A."/>
            <person name="Balint B."/>
            <person name="Henrissat B."/>
            <person name="Andreopoulos B."/>
            <person name="Martin F.M."/>
            <person name="Harder C.B."/>
            <person name="Rigling D."/>
            <person name="Ford K.L."/>
            <person name="Foster G.D."/>
            <person name="Pangilinan J."/>
            <person name="Papanicolaou A."/>
            <person name="Barry K."/>
            <person name="LaButti K."/>
            <person name="Viragh M."/>
            <person name="Koriabine M."/>
            <person name="Yan M."/>
            <person name="Riley R."/>
            <person name="Champramary S."/>
            <person name="Plett K.L."/>
            <person name="Tsai I.J."/>
            <person name="Slot J."/>
            <person name="Sipos G."/>
            <person name="Plett J."/>
            <person name="Nagy L.G."/>
            <person name="Grigoriev I.V."/>
        </authorList>
    </citation>
    <scope>NUCLEOTIDE SEQUENCE</scope>
    <source>
        <strain evidence="2">FPL87.14</strain>
    </source>
</reference>
<evidence type="ECO:0000256" key="1">
    <source>
        <dbReference type="SAM" id="MobiDB-lite"/>
    </source>
</evidence>
<organism evidence="2 3">
    <name type="scientific">Armillaria borealis</name>
    <dbReference type="NCBI Taxonomy" id="47425"/>
    <lineage>
        <taxon>Eukaryota</taxon>
        <taxon>Fungi</taxon>
        <taxon>Dikarya</taxon>
        <taxon>Basidiomycota</taxon>
        <taxon>Agaricomycotina</taxon>
        <taxon>Agaricomycetes</taxon>
        <taxon>Agaricomycetidae</taxon>
        <taxon>Agaricales</taxon>
        <taxon>Marasmiineae</taxon>
        <taxon>Physalacriaceae</taxon>
        <taxon>Armillaria</taxon>
    </lineage>
</organism>
<keyword evidence="3" id="KW-1185">Reference proteome</keyword>
<feature type="compositionally biased region" description="Basic residues" evidence="1">
    <location>
        <begin position="174"/>
        <end position="183"/>
    </location>
</feature>
<feature type="compositionally biased region" description="Basic residues" evidence="1">
    <location>
        <begin position="99"/>
        <end position="109"/>
    </location>
</feature>
<feature type="region of interest" description="Disordered" evidence="1">
    <location>
        <begin position="172"/>
        <end position="212"/>
    </location>
</feature>
<feature type="compositionally biased region" description="Basic and acidic residues" evidence="1">
    <location>
        <begin position="73"/>
        <end position="98"/>
    </location>
</feature>
<protein>
    <submittedName>
        <fullName evidence="2">Uncharacterized protein</fullName>
    </submittedName>
</protein>
<dbReference type="AlphaFoldDB" id="A0AA39MCG4"/>
<gene>
    <name evidence="2" type="ORF">EV421DRAFT_1745170</name>
</gene>